<feature type="domain" description="Aminoglycoside phosphotransferase" evidence="1">
    <location>
        <begin position="73"/>
        <end position="311"/>
    </location>
</feature>
<dbReference type="EMBL" id="CP045809">
    <property type="protein sequence ID" value="QHN34000.1"/>
    <property type="molecule type" value="Genomic_DNA"/>
</dbReference>
<dbReference type="PANTHER" id="PTHR11012">
    <property type="entry name" value="PROTEIN KINASE-LIKE DOMAIN-CONTAINING"/>
    <property type="match status" value="1"/>
</dbReference>
<proteinExistence type="predicted"/>
<dbReference type="Proteomes" id="UP001059836">
    <property type="component" value="Chromosome"/>
</dbReference>
<dbReference type="InterPro" id="IPR002575">
    <property type="entry name" value="Aminoglycoside_PTrfase"/>
</dbReference>
<dbReference type="Gene3D" id="3.90.1200.10">
    <property type="match status" value="1"/>
</dbReference>
<organism evidence="2 3">
    <name type="scientific">Gordonia pseudamarae</name>
    <dbReference type="NCBI Taxonomy" id="2831662"/>
    <lineage>
        <taxon>Bacteria</taxon>
        <taxon>Bacillati</taxon>
        <taxon>Actinomycetota</taxon>
        <taxon>Actinomycetes</taxon>
        <taxon>Mycobacteriales</taxon>
        <taxon>Gordoniaceae</taxon>
        <taxon>Gordonia</taxon>
    </lineage>
</organism>
<dbReference type="PANTHER" id="PTHR11012:SF30">
    <property type="entry name" value="PROTEIN KINASE-LIKE DOMAIN-CONTAINING"/>
    <property type="match status" value="1"/>
</dbReference>
<sequence length="390" mass="43127">MEQENTVAVPPFLVTAQSIGLVAGEAFRAAADRAIPFGTEVPLHEDQVTAAWLADELDLPRSAISSVSVADAHSGTANRARISVTSDGRLPDSLFVKFPPRNYLQHVLMHVFRLGTKEVLAYRAFGDQPPVRTPRCYLAREDRLRRRSILILEDLSDTAEFRTVVDSVTSTEADAVVDALAGLHARFWNSNRFDGDLRDLARRSPAEIRLGDMIRRRFIGSITGHTADLIPDDQKRACHIFFERSADIDAFWESQPRTLIHGDTHLGNLFFEDGRPGFLDWQVAMGGPGIRDIAYFVTASVAPEEARGIERDLVRRYVAGLAEHGVGADDEHMWTLYRAACTEPWLAAVCTAEAGDRMQSFEISRVGVERSVAAVAAHDSFTVLRSLISG</sequence>
<evidence type="ECO:0000313" key="2">
    <source>
        <dbReference type="EMBL" id="QHN34000.1"/>
    </source>
</evidence>
<protein>
    <submittedName>
        <fullName evidence="2">Phosphotransferase</fullName>
    </submittedName>
</protein>
<gene>
    <name evidence="2" type="ORF">GII31_02815</name>
</gene>
<evidence type="ECO:0000259" key="1">
    <source>
        <dbReference type="Pfam" id="PF01636"/>
    </source>
</evidence>
<dbReference type="Pfam" id="PF01636">
    <property type="entry name" value="APH"/>
    <property type="match status" value="1"/>
</dbReference>
<dbReference type="SUPFAM" id="SSF56112">
    <property type="entry name" value="Protein kinase-like (PK-like)"/>
    <property type="match status" value="1"/>
</dbReference>
<name>A0ABX6IFF8_9ACTN</name>
<reference evidence="2" key="1">
    <citation type="journal article" date="2021" name="Nat. Microbiol.">
        <title>Cocultivation of an ultrasmall environmental parasitic bacterium with lytic ability against bacteria associated with wastewater foams.</title>
        <authorList>
            <person name="Batinovic S."/>
            <person name="Rose J.J.A."/>
            <person name="Ratcliffe J."/>
            <person name="Seviour R.J."/>
            <person name="Petrovski S."/>
        </authorList>
    </citation>
    <scope>NUCLEOTIDE SEQUENCE</scope>
    <source>
        <strain evidence="2">CON9</strain>
    </source>
</reference>
<dbReference type="InterPro" id="IPR011009">
    <property type="entry name" value="Kinase-like_dom_sf"/>
</dbReference>
<evidence type="ECO:0000313" key="3">
    <source>
        <dbReference type="Proteomes" id="UP001059836"/>
    </source>
</evidence>
<accession>A0ABX6IFF8</accession>
<keyword evidence="3" id="KW-1185">Reference proteome</keyword>